<gene>
    <name evidence="2" type="ORF">BFW38_05175</name>
</gene>
<keyword evidence="3" id="KW-1185">Reference proteome</keyword>
<dbReference type="EMBL" id="MDTQ01000001">
    <property type="protein sequence ID" value="ODC03027.1"/>
    <property type="molecule type" value="Genomic_DNA"/>
</dbReference>
<name>A0A1E2V7R4_9GAMM</name>
<dbReference type="Proteomes" id="UP000094291">
    <property type="component" value="Unassembled WGS sequence"/>
</dbReference>
<dbReference type="OrthoDB" id="9810880at2"/>
<sequence>MNLNQVTLPVDDMAAAVAFYLKLGFIQIVEGDRYTRFECPEGDSTFSLILADPPSQPGGVIVYFEHRHLDHWVEELQAKGIVFEQLPQDQTYLWREAVLKDPAGNTLKLYWAGENRHNPPWRVERRG</sequence>
<accession>A0A1E2V7R4</accession>
<proteinExistence type="predicted"/>
<comment type="caution">
    <text evidence="2">The sequence shown here is derived from an EMBL/GenBank/DDBJ whole genome shotgun (WGS) entry which is preliminary data.</text>
</comment>
<evidence type="ECO:0000313" key="3">
    <source>
        <dbReference type="Proteomes" id="UP000094291"/>
    </source>
</evidence>
<evidence type="ECO:0000313" key="2">
    <source>
        <dbReference type="EMBL" id="ODC03027.1"/>
    </source>
</evidence>
<dbReference type="AlphaFoldDB" id="A0A1E2V7R4"/>
<dbReference type="InterPro" id="IPR029068">
    <property type="entry name" value="Glyas_Bleomycin-R_OHBP_Dase"/>
</dbReference>
<organism evidence="2 3">
    <name type="scientific">Terasakiispira papahanaumokuakeensis</name>
    <dbReference type="NCBI Taxonomy" id="197479"/>
    <lineage>
        <taxon>Bacteria</taxon>
        <taxon>Pseudomonadati</taxon>
        <taxon>Pseudomonadota</taxon>
        <taxon>Gammaproteobacteria</taxon>
        <taxon>Oceanospirillales</taxon>
        <taxon>Terasakiispira</taxon>
    </lineage>
</organism>
<dbReference type="SUPFAM" id="SSF54593">
    <property type="entry name" value="Glyoxalase/Bleomycin resistance protein/Dihydroxybiphenyl dioxygenase"/>
    <property type="match status" value="1"/>
</dbReference>
<dbReference type="InterPro" id="IPR037523">
    <property type="entry name" value="VOC_core"/>
</dbReference>
<dbReference type="STRING" id="197479.BFW38_05175"/>
<dbReference type="InterPro" id="IPR004360">
    <property type="entry name" value="Glyas_Fos-R_dOase_dom"/>
</dbReference>
<protein>
    <submittedName>
        <fullName evidence="2">Glyoxalase</fullName>
    </submittedName>
</protein>
<reference evidence="2 3" key="1">
    <citation type="submission" date="2016-08" db="EMBL/GenBank/DDBJ databases">
        <authorList>
            <person name="Seilhamer J.J."/>
        </authorList>
    </citation>
    <scope>NUCLEOTIDE SEQUENCE [LARGE SCALE GENOMIC DNA]</scope>
    <source>
        <strain evidence="2 3">PH27A</strain>
    </source>
</reference>
<evidence type="ECO:0000259" key="1">
    <source>
        <dbReference type="PROSITE" id="PS51819"/>
    </source>
</evidence>
<feature type="domain" description="VOC" evidence="1">
    <location>
        <begin position="2"/>
        <end position="112"/>
    </location>
</feature>
<dbReference type="Pfam" id="PF00903">
    <property type="entry name" value="Glyoxalase"/>
    <property type="match status" value="1"/>
</dbReference>
<dbReference type="PROSITE" id="PS51819">
    <property type="entry name" value="VOC"/>
    <property type="match status" value="1"/>
</dbReference>
<dbReference type="Gene3D" id="3.10.180.10">
    <property type="entry name" value="2,3-Dihydroxybiphenyl 1,2-Dioxygenase, domain 1"/>
    <property type="match status" value="1"/>
</dbReference>
<dbReference type="RefSeq" id="WP_068997422.1">
    <property type="nucleotide sequence ID" value="NZ_MDTQ01000001.1"/>
</dbReference>